<evidence type="ECO:0000259" key="7">
    <source>
        <dbReference type="Pfam" id="PF02826"/>
    </source>
</evidence>
<dbReference type="GO" id="GO:0003714">
    <property type="term" value="F:transcription corepressor activity"/>
    <property type="evidence" value="ECO:0007669"/>
    <property type="project" value="InterPro"/>
</dbReference>
<dbReference type="OrthoDB" id="9793626at2"/>
<evidence type="ECO:0000256" key="5">
    <source>
        <dbReference type="RuleBase" id="RU003719"/>
    </source>
</evidence>
<dbReference type="InterPro" id="IPR043322">
    <property type="entry name" value="CtBP"/>
</dbReference>
<dbReference type="EMBL" id="PYGJ01000001">
    <property type="protein sequence ID" value="PSL22148.1"/>
    <property type="molecule type" value="Genomic_DNA"/>
</dbReference>
<dbReference type="GO" id="GO:0008652">
    <property type="term" value="P:amino acid biosynthetic process"/>
    <property type="evidence" value="ECO:0007669"/>
    <property type="project" value="UniProtKB-KW"/>
</dbReference>
<feature type="domain" description="D-isomer specific 2-hydroxyacid dehydrogenase catalytic" evidence="6">
    <location>
        <begin position="23"/>
        <end position="317"/>
    </location>
</feature>
<dbReference type="InterPro" id="IPR036291">
    <property type="entry name" value="NAD(P)-bd_dom_sf"/>
</dbReference>
<dbReference type="CDD" id="cd05299">
    <property type="entry name" value="CtBP_dh"/>
    <property type="match status" value="1"/>
</dbReference>
<proteinExistence type="inferred from homology"/>
<dbReference type="RefSeq" id="WP_106606831.1">
    <property type="nucleotide sequence ID" value="NZ_PYGJ01000001.1"/>
</dbReference>
<sequence>MKIVRTDAKLQTPDLDAALRAMGHDLVLLPDGVDQATLIAEMANTDLLLMCYTPIPRAVIAAAARLRGIVKYGVGIDAIDIPAAIEHGVPVVNIPEYAEETVAEGAFALLIALAKKLPALDAHMRATGWAWPEPTWLGSDIAGKTLGIVGLGKIGRSMARMAGAGFRARVIAYSPHTTAEEMAALGVEKCDTLHEMLAQSDFVSLHCTLNDSTHHIIGKAELRTMKSSAILINTSRGALIDEAALLSAMTNNEIAGLGLDVYSQEPLALENHPLSSLFSMPNVLLSPHLTFYTHDAMTRLEDDTLARCRELLSGQPVLVKSHDPRLRAQRTGVTFPD</sequence>
<reference evidence="8 9" key="1">
    <citation type="submission" date="2018-03" db="EMBL/GenBank/DDBJ databases">
        <title>Genomic Encyclopedia of Archaeal and Bacterial Type Strains, Phase II (KMG-II): from individual species to whole genera.</title>
        <authorList>
            <person name="Goeker M."/>
        </authorList>
    </citation>
    <scope>NUCLEOTIDE SEQUENCE [LARGE SCALE GENOMIC DNA]</scope>
    <source>
        <strain evidence="8 9">DSM 100673</strain>
    </source>
</reference>
<dbReference type="GO" id="GO:0016616">
    <property type="term" value="F:oxidoreductase activity, acting on the CH-OH group of donors, NAD or NADP as acceptor"/>
    <property type="evidence" value="ECO:0007669"/>
    <property type="project" value="InterPro"/>
</dbReference>
<evidence type="ECO:0000256" key="2">
    <source>
        <dbReference type="ARBA" id="ARBA00022605"/>
    </source>
</evidence>
<evidence type="ECO:0000256" key="3">
    <source>
        <dbReference type="ARBA" id="ARBA00023002"/>
    </source>
</evidence>
<dbReference type="InterPro" id="IPR029752">
    <property type="entry name" value="D-isomer_DH_CS1"/>
</dbReference>
<dbReference type="Pfam" id="PF00389">
    <property type="entry name" value="2-Hacid_dh"/>
    <property type="match status" value="1"/>
</dbReference>
<comment type="similarity">
    <text evidence="1 5">Belongs to the D-isomer specific 2-hydroxyacid dehydrogenase family.</text>
</comment>
<dbReference type="Proteomes" id="UP000240418">
    <property type="component" value="Unassembled WGS sequence"/>
</dbReference>
<dbReference type="InterPro" id="IPR050857">
    <property type="entry name" value="D-2-hydroxyacid_DH"/>
</dbReference>
<dbReference type="SUPFAM" id="SSF52283">
    <property type="entry name" value="Formate/glycerate dehydrogenase catalytic domain-like"/>
    <property type="match status" value="1"/>
</dbReference>
<dbReference type="PROSITE" id="PS00671">
    <property type="entry name" value="D_2_HYDROXYACID_DH_3"/>
    <property type="match status" value="1"/>
</dbReference>
<keyword evidence="4" id="KW-0520">NAD</keyword>
<feature type="domain" description="D-isomer specific 2-hydroxyacid dehydrogenase NAD-binding" evidence="7">
    <location>
        <begin position="107"/>
        <end position="289"/>
    </location>
</feature>
<name>A0A2P8FKC1_9RHOB</name>
<organism evidence="8 9">
    <name type="scientific">Shimia abyssi</name>
    <dbReference type="NCBI Taxonomy" id="1662395"/>
    <lineage>
        <taxon>Bacteria</taxon>
        <taxon>Pseudomonadati</taxon>
        <taxon>Pseudomonadota</taxon>
        <taxon>Alphaproteobacteria</taxon>
        <taxon>Rhodobacterales</taxon>
        <taxon>Roseobacteraceae</taxon>
    </lineage>
</organism>
<dbReference type="InterPro" id="IPR029753">
    <property type="entry name" value="D-isomer_DH_CS"/>
</dbReference>
<evidence type="ECO:0000259" key="6">
    <source>
        <dbReference type="Pfam" id="PF00389"/>
    </source>
</evidence>
<keyword evidence="3 5" id="KW-0560">Oxidoreductase</keyword>
<evidence type="ECO:0000313" key="8">
    <source>
        <dbReference type="EMBL" id="PSL22148.1"/>
    </source>
</evidence>
<dbReference type="AlphaFoldDB" id="A0A2P8FKC1"/>
<dbReference type="InterPro" id="IPR006140">
    <property type="entry name" value="D-isomer_DH_NAD-bd"/>
</dbReference>
<evidence type="ECO:0000256" key="4">
    <source>
        <dbReference type="ARBA" id="ARBA00023027"/>
    </source>
</evidence>
<gene>
    <name evidence="8" type="ORF">CLV88_101573</name>
</gene>
<comment type="caution">
    <text evidence="8">The sequence shown here is derived from an EMBL/GenBank/DDBJ whole genome shotgun (WGS) entry which is preliminary data.</text>
</comment>
<dbReference type="GO" id="GO:0051287">
    <property type="term" value="F:NAD binding"/>
    <property type="evidence" value="ECO:0007669"/>
    <property type="project" value="InterPro"/>
</dbReference>
<accession>A0A2P8FKC1</accession>
<protein>
    <submittedName>
        <fullName evidence="8">D-3-phosphoglycerate dehydrogenase</fullName>
    </submittedName>
</protein>
<dbReference type="PANTHER" id="PTHR42789">
    <property type="entry name" value="D-ISOMER SPECIFIC 2-HYDROXYACID DEHYDROGENASE FAMILY PROTEIN (AFU_ORTHOLOGUE AFUA_6G10090)"/>
    <property type="match status" value="1"/>
</dbReference>
<evidence type="ECO:0000256" key="1">
    <source>
        <dbReference type="ARBA" id="ARBA00005854"/>
    </source>
</evidence>
<keyword evidence="9" id="KW-1185">Reference proteome</keyword>
<dbReference type="Pfam" id="PF02826">
    <property type="entry name" value="2-Hacid_dh_C"/>
    <property type="match status" value="1"/>
</dbReference>
<dbReference type="PANTHER" id="PTHR42789:SF1">
    <property type="entry name" value="D-ISOMER SPECIFIC 2-HYDROXYACID DEHYDROGENASE FAMILY PROTEIN (AFU_ORTHOLOGUE AFUA_6G10090)"/>
    <property type="match status" value="1"/>
</dbReference>
<dbReference type="FunFam" id="3.40.50.720:FF:000203">
    <property type="entry name" value="D-3-phosphoglycerate dehydrogenase (SerA)"/>
    <property type="match status" value="1"/>
</dbReference>
<dbReference type="Gene3D" id="3.40.50.720">
    <property type="entry name" value="NAD(P)-binding Rossmann-like Domain"/>
    <property type="match status" value="2"/>
</dbReference>
<evidence type="ECO:0000313" key="9">
    <source>
        <dbReference type="Proteomes" id="UP000240418"/>
    </source>
</evidence>
<keyword evidence="2" id="KW-0028">Amino-acid biosynthesis</keyword>
<dbReference type="InterPro" id="IPR006139">
    <property type="entry name" value="D-isomer_2_OHA_DH_cat_dom"/>
</dbReference>
<dbReference type="SUPFAM" id="SSF51735">
    <property type="entry name" value="NAD(P)-binding Rossmann-fold domains"/>
    <property type="match status" value="1"/>
</dbReference>
<dbReference type="PROSITE" id="PS00065">
    <property type="entry name" value="D_2_HYDROXYACID_DH_1"/>
    <property type="match status" value="1"/>
</dbReference>